<evidence type="ECO:0000313" key="2">
    <source>
        <dbReference type="Proteomes" id="UP001055108"/>
    </source>
</evidence>
<keyword evidence="2" id="KW-1185">Reference proteome</keyword>
<protein>
    <submittedName>
        <fullName evidence="1">Uncharacterized protein</fullName>
    </submittedName>
</protein>
<accession>A0AA37HU56</accession>
<evidence type="ECO:0000313" key="1">
    <source>
        <dbReference type="EMBL" id="GJD81895.1"/>
    </source>
</evidence>
<dbReference type="EMBL" id="BPQM01000172">
    <property type="protein sequence ID" value="GJD81895.1"/>
    <property type="molecule type" value="Genomic_DNA"/>
</dbReference>
<name>A0AA37HU56_9HYPH</name>
<organism evidence="1 2">
    <name type="scientific">Methylobacterium gregans</name>
    <dbReference type="NCBI Taxonomy" id="374424"/>
    <lineage>
        <taxon>Bacteria</taxon>
        <taxon>Pseudomonadati</taxon>
        <taxon>Pseudomonadota</taxon>
        <taxon>Alphaproteobacteria</taxon>
        <taxon>Hyphomicrobiales</taxon>
        <taxon>Methylobacteriaceae</taxon>
        <taxon>Methylobacterium</taxon>
    </lineage>
</organism>
<sequence length="94" mass="9825">MATALRRAAERPLAVRHINASIPDPVDAAALPAALNAPDAACPPDLYAFFDEVEVETLSDLARSGAVGYAALAQGARRCLPPDDATRLGLDERA</sequence>
<dbReference type="RefSeq" id="WP_238307117.1">
    <property type="nucleotide sequence ID" value="NZ_BPQM01000172.1"/>
</dbReference>
<dbReference type="AlphaFoldDB" id="A0AA37HU56"/>
<comment type="caution">
    <text evidence="1">The sequence shown here is derived from an EMBL/GenBank/DDBJ whole genome shotgun (WGS) entry which is preliminary data.</text>
</comment>
<reference evidence="1" key="2">
    <citation type="submission" date="2021-08" db="EMBL/GenBank/DDBJ databases">
        <authorList>
            <person name="Tani A."/>
            <person name="Ola A."/>
            <person name="Ogura Y."/>
            <person name="Katsura K."/>
            <person name="Hayashi T."/>
        </authorList>
    </citation>
    <scope>NUCLEOTIDE SEQUENCE</scope>
    <source>
        <strain evidence="1">NBRC 103626</strain>
    </source>
</reference>
<dbReference type="Proteomes" id="UP001055108">
    <property type="component" value="Unassembled WGS sequence"/>
</dbReference>
<proteinExistence type="predicted"/>
<gene>
    <name evidence="1" type="ORF">NBEOAGPD_5151</name>
</gene>
<reference evidence="1" key="1">
    <citation type="journal article" date="2016" name="Front. Microbiol.">
        <title>Genome Sequence of the Piezophilic, Mesophilic Sulfate-Reducing Bacterium Desulfovibrio indicus J2T.</title>
        <authorList>
            <person name="Cao J."/>
            <person name="Maignien L."/>
            <person name="Shao Z."/>
            <person name="Alain K."/>
            <person name="Jebbar M."/>
        </authorList>
    </citation>
    <scope>NUCLEOTIDE SEQUENCE</scope>
    <source>
        <strain evidence="1">NBRC 103626</strain>
    </source>
</reference>